<evidence type="ECO:0000313" key="2">
    <source>
        <dbReference type="EMBL" id="AUO15259.1"/>
    </source>
</evidence>
<sequence length="37" mass="4460">MLQLPLKRKRKKRTKREQELRADQKGNGYGERSTEET</sequence>
<evidence type="ECO:0000256" key="1">
    <source>
        <dbReference type="SAM" id="MobiDB-lite"/>
    </source>
</evidence>
<feature type="compositionally biased region" description="Basic residues" evidence="1">
    <location>
        <begin position="1"/>
        <end position="15"/>
    </location>
</feature>
<feature type="region of interest" description="Disordered" evidence="1">
    <location>
        <begin position="1"/>
        <end position="37"/>
    </location>
</feature>
<reference evidence="2" key="1">
    <citation type="submission" date="2017-12" db="EMBL/GenBank/DDBJ databases">
        <authorList>
            <person name="Katneni V.K."/>
            <person name="Shekhar M.S."/>
            <person name="Otta S.K."/>
            <person name="Karthic K."/>
            <person name="Jangam A.K."/>
            <person name="Gopikrishna G."/>
            <person name="Vijayan K.K."/>
        </authorList>
    </citation>
    <scope>NUCLEOTIDE SEQUENCE [LARGE SCALE GENOMIC DNA]</scope>
    <source>
        <strain evidence="2">IN_AP4RU</strain>
    </source>
</reference>
<protein>
    <submittedName>
        <fullName evidence="2">WSSV518</fullName>
    </submittedName>
</protein>
<organism evidence="2">
    <name type="scientific">White spot syndrome virus</name>
    <dbReference type="NCBI Taxonomy" id="342409"/>
    <lineage>
        <taxon>Viruses</taxon>
        <taxon>Viruses incertae sedis</taxon>
        <taxon>Naldaviricetes</taxon>
        <taxon>Nimaviridae</taxon>
        <taxon>Whispovirus</taxon>
    </lineage>
</organism>
<accession>A0A2I6SCH1</accession>
<dbReference type="Proteomes" id="UP000267352">
    <property type="component" value="Segment"/>
</dbReference>
<name>A0A2I6SCH1_9VIRU</name>
<reference evidence="2" key="2">
    <citation type="journal article" date="2018" name="Genome Announc.">
        <title>First Report of a Complete Genome Sequence of White spot syndrome virus from India.</title>
        <authorList>
            <person name="Vinaya Kumar K."/>
            <person name="Shekhar M.S."/>
            <person name="Otta S.K."/>
            <person name="Karthic K."/>
            <person name="Ashok Kumar J."/>
            <person name="Gopikrishna G."/>
            <person name="Vijayan K.K."/>
        </authorList>
    </citation>
    <scope>NUCLEOTIDE SEQUENCE</scope>
    <source>
        <strain evidence="2">IN_AP4RU</strain>
    </source>
</reference>
<dbReference type="EMBL" id="MG702567">
    <property type="protein sequence ID" value="AUO15259.1"/>
    <property type="molecule type" value="Genomic_DNA"/>
</dbReference>
<proteinExistence type="predicted"/>